<evidence type="ECO:0000256" key="9">
    <source>
        <dbReference type="ARBA" id="ARBA00032235"/>
    </source>
</evidence>
<dbReference type="Pfam" id="PF01751">
    <property type="entry name" value="Toprim"/>
    <property type="match status" value="1"/>
</dbReference>
<dbReference type="SMART" id="SM00493">
    <property type="entry name" value="TOPRIM"/>
    <property type="match status" value="1"/>
</dbReference>
<dbReference type="Gene3D" id="2.70.20.10">
    <property type="entry name" value="Topoisomerase I, domain 3"/>
    <property type="match status" value="1"/>
</dbReference>
<evidence type="ECO:0000256" key="1">
    <source>
        <dbReference type="ARBA" id="ARBA00000213"/>
    </source>
</evidence>
<dbReference type="GO" id="GO:0016853">
    <property type="term" value="F:isomerase activity"/>
    <property type="evidence" value="ECO:0007669"/>
    <property type="project" value="UniProtKB-KW"/>
</dbReference>
<dbReference type="Gene3D" id="1.10.460.10">
    <property type="entry name" value="Topoisomerase I, domain 2"/>
    <property type="match status" value="1"/>
</dbReference>
<reference evidence="13 14" key="1">
    <citation type="journal article" date="2024" name="Anaerobe">
        <title>The identification of Finegoldia dalianensis sp. nov., isolated from the pus of a patient with skin abscess and genomic analysis of the strains belonging to Finegoldia genus.</title>
        <authorList>
            <person name="Li Y."/>
            <person name="Wang Y."/>
            <person name="Xiao D."/>
            <person name="Wang J."/>
            <person name="Jin D."/>
        </authorList>
    </citation>
    <scope>NUCLEOTIDE SEQUENCE [LARGE SCALE GENOMIC DNA]</scope>
    <source>
        <strain evidence="13 14">LY240594</strain>
    </source>
</reference>
<feature type="domain" description="Toprim" evidence="11">
    <location>
        <begin position="1"/>
        <end position="140"/>
    </location>
</feature>
<dbReference type="InterPro" id="IPR023405">
    <property type="entry name" value="Topo_IA_core_domain"/>
</dbReference>
<dbReference type="RefSeq" id="WP_412702082.1">
    <property type="nucleotide sequence ID" value="NZ_JBDLBQ010000007.1"/>
</dbReference>
<keyword evidence="14" id="KW-1185">Reference proteome</keyword>
<dbReference type="EC" id="5.6.2.1" evidence="3"/>
<keyword evidence="4" id="KW-0799">Topoisomerase</keyword>
<dbReference type="SMART" id="SM00437">
    <property type="entry name" value="TOP1Ac"/>
    <property type="match status" value="1"/>
</dbReference>
<dbReference type="PROSITE" id="PS52039">
    <property type="entry name" value="TOPO_IA_2"/>
    <property type="match status" value="1"/>
</dbReference>
<organism evidence="13 14">
    <name type="scientific">Finegoldia dalianensis</name>
    <dbReference type="NCBI Taxonomy" id="3145239"/>
    <lineage>
        <taxon>Bacteria</taxon>
        <taxon>Bacillati</taxon>
        <taxon>Bacillota</taxon>
        <taxon>Tissierellia</taxon>
        <taxon>Tissierellales</taxon>
        <taxon>Peptoniphilaceae</taxon>
        <taxon>Finegoldia</taxon>
    </lineage>
</organism>
<evidence type="ECO:0000313" key="13">
    <source>
        <dbReference type="EMBL" id="MFN2102946.1"/>
    </source>
</evidence>
<dbReference type="InterPro" id="IPR013825">
    <property type="entry name" value="Topo_IA_cen_sub2"/>
</dbReference>
<gene>
    <name evidence="13" type="ORF">ABDJ34_08525</name>
</gene>
<dbReference type="InterPro" id="IPR006171">
    <property type="entry name" value="TOPRIM_dom"/>
</dbReference>
<dbReference type="PANTHER" id="PTHR11390:SF21">
    <property type="entry name" value="DNA TOPOISOMERASE 3-ALPHA"/>
    <property type="match status" value="1"/>
</dbReference>
<evidence type="ECO:0000256" key="4">
    <source>
        <dbReference type="ARBA" id="ARBA00023029"/>
    </source>
</evidence>
<evidence type="ECO:0000256" key="7">
    <source>
        <dbReference type="ARBA" id="ARBA00030003"/>
    </source>
</evidence>
<dbReference type="SUPFAM" id="SSF56712">
    <property type="entry name" value="Prokaryotic type I DNA topoisomerase"/>
    <property type="match status" value="1"/>
</dbReference>
<dbReference type="PANTHER" id="PTHR11390">
    <property type="entry name" value="PROKARYOTIC DNA TOPOISOMERASE"/>
    <property type="match status" value="1"/>
</dbReference>
<evidence type="ECO:0000256" key="8">
    <source>
        <dbReference type="ARBA" id="ARBA00031985"/>
    </source>
</evidence>
<dbReference type="InterPro" id="IPR000380">
    <property type="entry name" value="Topo_IA"/>
</dbReference>
<dbReference type="PROSITE" id="PS50880">
    <property type="entry name" value="TOPRIM"/>
    <property type="match status" value="1"/>
</dbReference>
<comment type="catalytic activity">
    <reaction evidence="1">
        <text>ATP-independent breakage of single-stranded DNA, followed by passage and rejoining.</text>
        <dbReference type="EC" id="5.6.2.1"/>
    </reaction>
</comment>
<sequence length="672" mass="78630">MKLIIAEKKDMAQKIADSIGKYTPEDGYYDVLDCHVTWTWGHLFGLKEPNEYENQGWDKKWADSSIDDLPMIPNKYQYKLTGNKDQFKKIEDLIKSNKYDEIINSCDAEREGELIFRLLYNHLDIDESKTKVTRMWCNTTNKDGLLKALEERKDIKEYDGYYLEADSRSKADWLIGMNLSRLYMFKFFRKFVIGRVMTPTLCLIIERDLEIENFEESDIYNLVGEYNGFQFKRKFDTPEECDKFKDLKDFTVVDIVEEKKKKKAPKLFKLSTLQQQANIEYGYTLKQTLNILESLYLKGITSYPRSNMEYLPADLEESFSEILNNLYLAWFIEKDDIEGAKKCINDEKAQKDAHYAIIIVNTKTKEIDNLSKDERNIYDLISRRMIEATMKDFEYIEQDIQLNDEFSGKKRKSTQEGFNKIQYNKLQYNDNLDLNKGQSFQCNLEIKKTKTKPKPRFTDATIVSSMENLKDIDEKYKGGIGTPATRDSIIEKLVEYKYIERSKKTLTSTPIARLLYKLLSKQIKTVGLTAALEEKLEEVRLGNIEQETFLNFIEKYILNEIDRVKDLDDLRIEVCDCPFCGKKVLNQGLKYDCENEDCGFEIWKKNKYFESFGIKEKSITDDFVKQLCSSSGVMVKGLKSKKGEKYSAIFSVNEEDGKTILSVDFPKRKSKE</sequence>
<dbReference type="Gene3D" id="1.10.290.10">
    <property type="entry name" value="Topoisomerase I, domain 4"/>
    <property type="match status" value="1"/>
</dbReference>
<keyword evidence="5" id="KW-0238">DNA-binding</keyword>
<evidence type="ECO:0000256" key="5">
    <source>
        <dbReference type="ARBA" id="ARBA00023125"/>
    </source>
</evidence>
<dbReference type="InterPro" id="IPR003602">
    <property type="entry name" value="Topo_IA_DNA-bd_dom"/>
</dbReference>
<dbReference type="CDD" id="cd03362">
    <property type="entry name" value="TOPRIM_TopoIA_TopoIII"/>
    <property type="match status" value="1"/>
</dbReference>
<evidence type="ECO:0000313" key="14">
    <source>
        <dbReference type="Proteomes" id="UP001634413"/>
    </source>
</evidence>
<dbReference type="SMART" id="SM00436">
    <property type="entry name" value="TOP1Bc"/>
    <property type="match status" value="1"/>
</dbReference>
<evidence type="ECO:0000256" key="3">
    <source>
        <dbReference type="ARBA" id="ARBA00012891"/>
    </source>
</evidence>
<dbReference type="InterPro" id="IPR023406">
    <property type="entry name" value="Topo_IA_AS"/>
</dbReference>
<dbReference type="Gene3D" id="3.40.50.140">
    <property type="match status" value="1"/>
</dbReference>
<evidence type="ECO:0000256" key="2">
    <source>
        <dbReference type="ARBA" id="ARBA00009446"/>
    </source>
</evidence>
<evidence type="ECO:0000259" key="11">
    <source>
        <dbReference type="PROSITE" id="PS50880"/>
    </source>
</evidence>
<proteinExistence type="inferred from homology"/>
<dbReference type="InterPro" id="IPR013826">
    <property type="entry name" value="Topo_IA_cen_sub3"/>
</dbReference>
<evidence type="ECO:0000259" key="12">
    <source>
        <dbReference type="PROSITE" id="PS52039"/>
    </source>
</evidence>
<dbReference type="Pfam" id="PF01131">
    <property type="entry name" value="Topoisom_bac"/>
    <property type="match status" value="1"/>
</dbReference>
<dbReference type="InterPro" id="IPR034144">
    <property type="entry name" value="TOPRIM_TopoIII"/>
</dbReference>
<comment type="similarity">
    <text evidence="2">Belongs to the type IA topoisomerase family.</text>
</comment>
<evidence type="ECO:0000256" key="10">
    <source>
        <dbReference type="ARBA" id="ARBA00032877"/>
    </source>
</evidence>
<keyword evidence="6 13" id="KW-0413">Isomerase</keyword>
<dbReference type="InterPro" id="IPR013497">
    <property type="entry name" value="Topo_IA_cen"/>
</dbReference>
<name>A0ABW9KGV8_9FIRM</name>
<evidence type="ECO:0000256" key="6">
    <source>
        <dbReference type="ARBA" id="ARBA00023235"/>
    </source>
</evidence>
<dbReference type="InterPro" id="IPR003601">
    <property type="entry name" value="Topo_IA_2"/>
</dbReference>
<dbReference type="EMBL" id="JBDLBQ010000007">
    <property type="protein sequence ID" value="MFN2102946.1"/>
    <property type="molecule type" value="Genomic_DNA"/>
</dbReference>
<protein>
    <recommendedName>
        <fullName evidence="3">DNA topoisomerase</fullName>
        <ecNumber evidence="3">5.6.2.1</ecNumber>
    </recommendedName>
    <alternativeName>
        <fullName evidence="10">Omega-protein</fullName>
    </alternativeName>
    <alternativeName>
        <fullName evidence="9">Relaxing enzyme</fullName>
    </alternativeName>
    <alternativeName>
        <fullName evidence="7">Swivelase</fullName>
    </alternativeName>
    <alternativeName>
        <fullName evidence="8">Untwisting enzyme</fullName>
    </alternativeName>
</protein>
<accession>A0ABW9KGV8</accession>
<dbReference type="PRINTS" id="PR00417">
    <property type="entry name" value="PRTPISMRASEI"/>
</dbReference>
<feature type="domain" description="Topo IA-type catalytic" evidence="12">
    <location>
        <begin position="158"/>
        <end position="561"/>
    </location>
</feature>
<dbReference type="PROSITE" id="PS00396">
    <property type="entry name" value="TOPO_IA_1"/>
    <property type="match status" value="1"/>
</dbReference>
<dbReference type="InterPro" id="IPR013824">
    <property type="entry name" value="Topo_IA_cen_sub1"/>
</dbReference>
<comment type="caution">
    <text evidence="13">The sequence shown here is derived from an EMBL/GenBank/DDBJ whole genome shotgun (WGS) entry which is preliminary data.</text>
</comment>
<dbReference type="Proteomes" id="UP001634413">
    <property type="component" value="Unassembled WGS sequence"/>
</dbReference>